<feature type="transmembrane region" description="Helical" evidence="2">
    <location>
        <begin position="72"/>
        <end position="91"/>
    </location>
</feature>
<keyword evidence="2" id="KW-0812">Transmembrane</keyword>
<comment type="caution">
    <text evidence="3">The sequence shown here is derived from an EMBL/GenBank/DDBJ whole genome shotgun (WGS) entry which is preliminary data.</text>
</comment>
<gene>
    <name evidence="3" type="ORF">ABVQ20_01395</name>
</gene>
<accession>A0ABV2D6I5</accession>
<sequence length="259" mass="28548">MATPDIVTIQETATSGAVPPETARPTGQPPPPQVSDKFARGLTSSELATTLSHFHRAEIARMAGWRDRLDRTSNWAITVVAAMLSVSLSTANAHHGVLLFAMLLITLLLWIEARRYRFFDVYRARVRQFERYYFAQIFSPQPDFASNWLSIVGESLRAPRFLISQRASLARRLRRNYIFMYLILLLAWVLKITTPALQKEGSSTGIAGSLHDALTGAALGPVPGAAVLVVVVLFYAGLFAAAYLIPDNDGELSHGDVHV</sequence>
<evidence type="ECO:0000313" key="3">
    <source>
        <dbReference type="EMBL" id="MET2825624.1"/>
    </source>
</evidence>
<feature type="transmembrane region" description="Helical" evidence="2">
    <location>
        <begin position="97"/>
        <end position="113"/>
    </location>
</feature>
<proteinExistence type="predicted"/>
<dbReference type="Pfam" id="PF10028">
    <property type="entry name" value="DUF2270"/>
    <property type="match status" value="1"/>
</dbReference>
<keyword evidence="4" id="KW-1185">Reference proteome</keyword>
<feature type="region of interest" description="Disordered" evidence="1">
    <location>
        <begin position="1"/>
        <end position="35"/>
    </location>
</feature>
<evidence type="ECO:0000256" key="1">
    <source>
        <dbReference type="SAM" id="MobiDB-lite"/>
    </source>
</evidence>
<dbReference type="RefSeq" id="WP_354457711.1">
    <property type="nucleotide sequence ID" value="NZ_JBEWSZ010000001.1"/>
</dbReference>
<evidence type="ECO:0000313" key="4">
    <source>
        <dbReference type="Proteomes" id="UP001548832"/>
    </source>
</evidence>
<dbReference type="Proteomes" id="UP001548832">
    <property type="component" value="Unassembled WGS sequence"/>
</dbReference>
<keyword evidence="2" id="KW-0472">Membrane</keyword>
<reference evidence="3 4" key="1">
    <citation type="submission" date="2024-06" db="EMBL/GenBank/DDBJ databases">
        <authorList>
            <person name="Kim D.-U."/>
        </authorList>
    </citation>
    <scope>NUCLEOTIDE SEQUENCE [LARGE SCALE GENOMIC DNA]</scope>
    <source>
        <strain evidence="3 4">KACC15460</strain>
    </source>
</reference>
<protein>
    <submittedName>
        <fullName evidence="3">DUF2270 domain-containing protein</fullName>
    </submittedName>
</protein>
<feature type="transmembrane region" description="Helical" evidence="2">
    <location>
        <begin position="178"/>
        <end position="198"/>
    </location>
</feature>
<dbReference type="PIRSF" id="PIRSF015000">
    <property type="entry name" value="UCP01500"/>
    <property type="match status" value="1"/>
</dbReference>
<dbReference type="InterPro" id="IPR014470">
    <property type="entry name" value="UCP01500"/>
</dbReference>
<evidence type="ECO:0000256" key="2">
    <source>
        <dbReference type="SAM" id="Phobius"/>
    </source>
</evidence>
<keyword evidence="2" id="KW-1133">Transmembrane helix</keyword>
<dbReference type="EMBL" id="JBEWSZ010000001">
    <property type="protein sequence ID" value="MET2825624.1"/>
    <property type="molecule type" value="Genomic_DNA"/>
</dbReference>
<feature type="transmembrane region" description="Helical" evidence="2">
    <location>
        <begin position="218"/>
        <end position="245"/>
    </location>
</feature>
<name>A0ABV2D6I5_9HYPH</name>
<organism evidence="3 4">
    <name type="scientific">Mesorhizobium shangrilense</name>
    <dbReference type="NCBI Taxonomy" id="460060"/>
    <lineage>
        <taxon>Bacteria</taxon>
        <taxon>Pseudomonadati</taxon>
        <taxon>Pseudomonadota</taxon>
        <taxon>Alphaproteobacteria</taxon>
        <taxon>Hyphomicrobiales</taxon>
        <taxon>Phyllobacteriaceae</taxon>
        <taxon>Mesorhizobium</taxon>
    </lineage>
</organism>